<name>A0A835MJ61_9MAGN</name>
<accession>A0A835MJ61</accession>
<dbReference type="EMBL" id="JADFTS010000001">
    <property type="protein sequence ID" value="KAF9625646.1"/>
    <property type="molecule type" value="Genomic_DNA"/>
</dbReference>
<keyword evidence="2" id="KW-1185">Reference proteome</keyword>
<dbReference type="Proteomes" id="UP000631114">
    <property type="component" value="Unassembled WGS sequence"/>
</dbReference>
<comment type="caution">
    <text evidence="1">The sequence shown here is derived from an EMBL/GenBank/DDBJ whole genome shotgun (WGS) entry which is preliminary data.</text>
</comment>
<evidence type="ECO:0000313" key="2">
    <source>
        <dbReference type="Proteomes" id="UP000631114"/>
    </source>
</evidence>
<dbReference type="AlphaFoldDB" id="A0A835MJ61"/>
<sequence length="103" mass="11856">MIGLRSYLDSLIIWTLLSMEAMLRLMKRPVALSNTTSLRQNTQNNLSLFFFGSMEAQVALLLLMEQCRSLDHSEWPAMAKRFTTILMHGIKLQTFCSWSPLSE</sequence>
<reference evidence="1 2" key="1">
    <citation type="submission" date="2020-10" db="EMBL/GenBank/DDBJ databases">
        <title>The Coptis chinensis genome and diversification of protoberbering-type alkaloids.</title>
        <authorList>
            <person name="Wang B."/>
            <person name="Shu S."/>
            <person name="Song C."/>
            <person name="Liu Y."/>
        </authorList>
    </citation>
    <scope>NUCLEOTIDE SEQUENCE [LARGE SCALE GENOMIC DNA]</scope>
    <source>
        <strain evidence="1">HL-2020</strain>
        <tissue evidence="1">Leaf</tissue>
    </source>
</reference>
<proteinExistence type="predicted"/>
<organism evidence="1 2">
    <name type="scientific">Coptis chinensis</name>
    <dbReference type="NCBI Taxonomy" id="261450"/>
    <lineage>
        <taxon>Eukaryota</taxon>
        <taxon>Viridiplantae</taxon>
        <taxon>Streptophyta</taxon>
        <taxon>Embryophyta</taxon>
        <taxon>Tracheophyta</taxon>
        <taxon>Spermatophyta</taxon>
        <taxon>Magnoliopsida</taxon>
        <taxon>Ranunculales</taxon>
        <taxon>Ranunculaceae</taxon>
        <taxon>Coptidoideae</taxon>
        <taxon>Coptis</taxon>
    </lineage>
</organism>
<gene>
    <name evidence="1" type="ORF">IFM89_025131</name>
</gene>
<protein>
    <submittedName>
        <fullName evidence="1">Uncharacterized protein</fullName>
    </submittedName>
</protein>
<evidence type="ECO:0000313" key="1">
    <source>
        <dbReference type="EMBL" id="KAF9625646.1"/>
    </source>
</evidence>